<evidence type="ECO:0000256" key="7">
    <source>
        <dbReference type="RuleBase" id="RU003827"/>
    </source>
</evidence>
<keyword evidence="12" id="KW-1185">Reference proteome</keyword>
<accession>A0A9P0VYP2</accession>
<evidence type="ECO:0000256" key="4">
    <source>
        <dbReference type="ARBA" id="ARBA00022729"/>
    </source>
</evidence>
<protein>
    <submittedName>
        <fullName evidence="11">Protein Erp6p</fullName>
    </submittedName>
</protein>
<feature type="domain" description="GOLD" evidence="10">
    <location>
        <begin position="32"/>
        <end position="159"/>
    </location>
</feature>
<comment type="subcellular location">
    <subcellularLocation>
        <location evidence="1 7">Membrane</location>
        <topology evidence="1 7">Single-pass type I membrane protein</topology>
    </subcellularLocation>
</comment>
<name>A0A9P0VYP2_9ASCO</name>
<comment type="caution">
    <text evidence="11">The sequence shown here is derived from an EMBL/GenBank/DDBJ whole genome shotgun (WGS) entry which is preliminary data.</text>
</comment>
<evidence type="ECO:0000313" key="11">
    <source>
        <dbReference type="EMBL" id="CAH2352748.1"/>
    </source>
</evidence>
<dbReference type="OrthoDB" id="3427at2759"/>
<proteinExistence type="inferred from homology"/>
<evidence type="ECO:0000313" key="12">
    <source>
        <dbReference type="Proteomes" id="UP000837801"/>
    </source>
</evidence>
<keyword evidence="5 8" id="KW-1133">Transmembrane helix</keyword>
<feature type="transmembrane region" description="Helical" evidence="8">
    <location>
        <begin position="213"/>
        <end position="233"/>
    </location>
</feature>
<feature type="signal peptide" evidence="9">
    <location>
        <begin position="1"/>
        <end position="21"/>
    </location>
</feature>
<dbReference type="Pfam" id="PF01105">
    <property type="entry name" value="EMP24_GP25L"/>
    <property type="match status" value="1"/>
</dbReference>
<dbReference type="GO" id="GO:0016020">
    <property type="term" value="C:membrane"/>
    <property type="evidence" value="ECO:0007669"/>
    <property type="project" value="UniProtKB-SubCell"/>
</dbReference>
<keyword evidence="3 7" id="KW-0812">Transmembrane</keyword>
<gene>
    <name evidence="11" type="ORF">CLIB1423_08S00210</name>
</gene>
<dbReference type="InterPro" id="IPR009038">
    <property type="entry name" value="GOLD_dom"/>
</dbReference>
<dbReference type="SMART" id="SM01190">
    <property type="entry name" value="EMP24_GP25L"/>
    <property type="match status" value="1"/>
</dbReference>
<reference evidence="11" key="1">
    <citation type="submission" date="2022-03" db="EMBL/GenBank/DDBJ databases">
        <authorList>
            <person name="Legras J.-L."/>
            <person name="Devillers H."/>
            <person name="Grondin C."/>
        </authorList>
    </citation>
    <scope>NUCLEOTIDE SEQUENCE</scope>
    <source>
        <strain evidence="11">CLIB 1423</strain>
    </source>
</reference>
<sequence>MKWFSILSIIAISIHVQFIWGQIHFYTPAGTKTCFNRELVSNTLLIGKFKMDILEPSSGQYVRPVDTENTGMLIDVEEKFGGNHKVVHQRASNSGQFTFSALDSGDHSICFTPKSFIKPKKKLLDKIWNGDRANSEDTSEKSDPKFTKVRLSVHFEIRDGSFIDSRSAGKVESLVQQVNSLNDKLIDIRREQIFIREKEWNFRDQSERTCDTVVKFLIIQGIATLITFLYQIVSYRKLFKKEKEKKD</sequence>
<dbReference type="Proteomes" id="UP000837801">
    <property type="component" value="Unassembled WGS sequence"/>
</dbReference>
<keyword evidence="6 8" id="KW-0472">Membrane</keyword>
<dbReference type="InterPro" id="IPR015720">
    <property type="entry name" value="Emp24-like"/>
</dbReference>
<evidence type="ECO:0000256" key="1">
    <source>
        <dbReference type="ARBA" id="ARBA00004479"/>
    </source>
</evidence>
<evidence type="ECO:0000256" key="9">
    <source>
        <dbReference type="SAM" id="SignalP"/>
    </source>
</evidence>
<dbReference type="PANTHER" id="PTHR22811">
    <property type="entry name" value="TRANSMEMBRANE EMP24 DOMAIN-CONTAINING PROTEIN"/>
    <property type="match status" value="1"/>
</dbReference>
<dbReference type="AlphaFoldDB" id="A0A9P0VYP2"/>
<evidence type="ECO:0000256" key="6">
    <source>
        <dbReference type="ARBA" id="ARBA00023136"/>
    </source>
</evidence>
<dbReference type="EMBL" id="CAKXYY010000008">
    <property type="protein sequence ID" value="CAH2352748.1"/>
    <property type="molecule type" value="Genomic_DNA"/>
</dbReference>
<evidence type="ECO:0000256" key="2">
    <source>
        <dbReference type="ARBA" id="ARBA00007104"/>
    </source>
</evidence>
<dbReference type="PROSITE" id="PS50866">
    <property type="entry name" value="GOLD"/>
    <property type="match status" value="1"/>
</dbReference>
<evidence type="ECO:0000256" key="3">
    <source>
        <dbReference type="ARBA" id="ARBA00022692"/>
    </source>
</evidence>
<comment type="similarity">
    <text evidence="2 7">Belongs to the EMP24/GP25L family.</text>
</comment>
<feature type="chain" id="PRO_5040429892" evidence="9">
    <location>
        <begin position="22"/>
        <end position="247"/>
    </location>
</feature>
<evidence type="ECO:0000259" key="10">
    <source>
        <dbReference type="PROSITE" id="PS50866"/>
    </source>
</evidence>
<keyword evidence="4 9" id="KW-0732">Signal</keyword>
<evidence type="ECO:0000256" key="5">
    <source>
        <dbReference type="ARBA" id="ARBA00022989"/>
    </source>
</evidence>
<organism evidence="11 12">
    <name type="scientific">[Candida] railenensis</name>
    <dbReference type="NCBI Taxonomy" id="45579"/>
    <lineage>
        <taxon>Eukaryota</taxon>
        <taxon>Fungi</taxon>
        <taxon>Dikarya</taxon>
        <taxon>Ascomycota</taxon>
        <taxon>Saccharomycotina</taxon>
        <taxon>Pichiomycetes</taxon>
        <taxon>Debaryomycetaceae</taxon>
        <taxon>Kurtzmaniella</taxon>
    </lineage>
</organism>
<evidence type="ECO:0000256" key="8">
    <source>
        <dbReference type="SAM" id="Phobius"/>
    </source>
</evidence>